<dbReference type="Proteomes" id="UP000694415">
    <property type="component" value="Unplaced"/>
</dbReference>
<reference evidence="1" key="2">
    <citation type="submission" date="2025-09" db="UniProtKB">
        <authorList>
            <consortium name="Ensembl"/>
        </authorList>
    </citation>
    <scope>IDENTIFICATION</scope>
</reference>
<dbReference type="AlphaFoldDB" id="A0A8C6HBV8"/>
<sequence>MEMVLIHTHRYLISGGSVDLCSLSPAGTHRKNEREVKGEGRVGEYVWGVTDLLGLEPQLTVYTDRERKATSHVLSIASGLILCETDSFLASYVVPSHLHQTHSLVYLEVKRRK</sequence>
<keyword evidence="2" id="KW-1185">Reference proteome</keyword>
<dbReference type="Ensembl" id="ENSMSIT00000024421.1">
    <property type="protein sequence ID" value="ENSMSIP00000019334.1"/>
    <property type="gene ID" value="ENSMSIG00000016446.1"/>
</dbReference>
<reference evidence="1" key="1">
    <citation type="submission" date="2025-08" db="UniProtKB">
        <authorList>
            <consortium name="Ensembl"/>
        </authorList>
    </citation>
    <scope>IDENTIFICATION</scope>
</reference>
<accession>A0A8C6HBV8</accession>
<organism evidence="1 2">
    <name type="scientific">Mus spicilegus</name>
    <name type="common">Mound-building mouse</name>
    <dbReference type="NCBI Taxonomy" id="10103"/>
    <lineage>
        <taxon>Eukaryota</taxon>
        <taxon>Metazoa</taxon>
        <taxon>Chordata</taxon>
        <taxon>Craniata</taxon>
        <taxon>Vertebrata</taxon>
        <taxon>Euteleostomi</taxon>
        <taxon>Mammalia</taxon>
        <taxon>Eutheria</taxon>
        <taxon>Euarchontoglires</taxon>
        <taxon>Glires</taxon>
        <taxon>Rodentia</taxon>
        <taxon>Myomorpha</taxon>
        <taxon>Muroidea</taxon>
        <taxon>Muridae</taxon>
        <taxon>Murinae</taxon>
        <taxon>Mus</taxon>
        <taxon>Mus</taxon>
    </lineage>
</organism>
<proteinExistence type="predicted"/>
<evidence type="ECO:0000313" key="1">
    <source>
        <dbReference type="Ensembl" id="ENSMSIP00000019334.1"/>
    </source>
</evidence>
<protein>
    <submittedName>
        <fullName evidence="1">Uncharacterized protein</fullName>
    </submittedName>
</protein>
<evidence type="ECO:0000313" key="2">
    <source>
        <dbReference type="Proteomes" id="UP000694415"/>
    </source>
</evidence>
<name>A0A8C6HBV8_MUSSI</name>